<dbReference type="InterPro" id="IPR022041">
    <property type="entry name" value="Methyltransf_FA"/>
</dbReference>
<reference evidence="3" key="1">
    <citation type="submission" date="2018-11" db="EMBL/GenBank/DDBJ databases">
        <authorList>
            <person name="Alioto T."/>
            <person name="Alioto T."/>
        </authorList>
    </citation>
    <scope>NUCLEOTIDE SEQUENCE</scope>
</reference>
<accession>A0A8B6EC29</accession>
<dbReference type="Gene3D" id="3.50.4.10">
    <property type="entry name" value="Hepatocyte Growth Factor"/>
    <property type="match status" value="1"/>
</dbReference>
<evidence type="ECO:0000313" key="3">
    <source>
        <dbReference type="EMBL" id="VDI32176.1"/>
    </source>
</evidence>
<comment type="caution">
    <text evidence="3">The sequence shown here is derived from an EMBL/GenBank/DDBJ whole genome shotgun (WGS) entry which is preliminary data.</text>
</comment>
<dbReference type="OrthoDB" id="6058372at2759"/>
<dbReference type="Proteomes" id="UP000596742">
    <property type="component" value="Unassembled WGS sequence"/>
</dbReference>
<dbReference type="Pfam" id="PF12248">
    <property type="entry name" value="Methyltransf_FA"/>
    <property type="match status" value="1"/>
</dbReference>
<dbReference type="EMBL" id="UYJE01004887">
    <property type="protein sequence ID" value="VDI32176.1"/>
    <property type="molecule type" value="Genomic_DNA"/>
</dbReference>
<evidence type="ECO:0008006" key="5">
    <source>
        <dbReference type="Google" id="ProtNLM"/>
    </source>
</evidence>
<gene>
    <name evidence="3" type="ORF">MGAL_10B069890</name>
</gene>
<evidence type="ECO:0000313" key="4">
    <source>
        <dbReference type="Proteomes" id="UP000596742"/>
    </source>
</evidence>
<protein>
    <recommendedName>
        <fullName evidence="5">Apple domain-containing protein</fullName>
    </recommendedName>
</protein>
<organism evidence="3 4">
    <name type="scientific">Mytilus galloprovincialis</name>
    <name type="common">Mediterranean mussel</name>
    <dbReference type="NCBI Taxonomy" id="29158"/>
    <lineage>
        <taxon>Eukaryota</taxon>
        <taxon>Metazoa</taxon>
        <taxon>Spiralia</taxon>
        <taxon>Lophotrochozoa</taxon>
        <taxon>Mollusca</taxon>
        <taxon>Bivalvia</taxon>
        <taxon>Autobranchia</taxon>
        <taxon>Pteriomorphia</taxon>
        <taxon>Mytilida</taxon>
        <taxon>Mytiloidea</taxon>
        <taxon>Mytilidae</taxon>
        <taxon>Mytilinae</taxon>
        <taxon>Mytilus</taxon>
    </lineage>
</organism>
<proteinExistence type="predicted"/>
<feature type="domain" description="Apple" evidence="1">
    <location>
        <begin position="198"/>
        <end position="242"/>
    </location>
</feature>
<sequence>MDTADVGACARLQRPLQSNGQRAVPIQITTVDISDDNKFLADYGAFPSIESNLNFEVKGCKDAHIILTSQLNKIAPFYHIGIGLFTNTKTILARERINYEYVDEHEETILDCNNFVQFWLSWENGQIRLGKGLVVHVNTILAYDEDCPYAIQNIEISADEGVTLIWNFFPSVSTPAEQPAYFIAKSFNEMHTCPKFQPISTTQLDRMMLCAGDCVLEQTCHAFLFNNNTGHCYLFSNVANSNAFISTYYKVQA</sequence>
<name>A0A8B6EC29_MYTGA</name>
<dbReference type="Pfam" id="PF00024">
    <property type="entry name" value="PAN_1"/>
    <property type="match status" value="1"/>
</dbReference>
<dbReference type="InterPro" id="IPR003609">
    <property type="entry name" value="Pan_app"/>
</dbReference>
<keyword evidence="4" id="KW-1185">Reference proteome</keyword>
<feature type="domain" description="Farnesoic acid O-methyl transferase" evidence="2">
    <location>
        <begin position="45"/>
        <end position="166"/>
    </location>
</feature>
<dbReference type="AlphaFoldDB" id="A0A8B6EC29"/>
<evidence type="ECO:0000259" key="2">
    <source>
        <dbReference type="Pfam" id="PF12248"/>
    </source>
</evidence>
<evidence type="ECO:0000259" key="1">
    <source>
        <dbReference type="Pfam" id="PF00024"/>
    </source>
</evidence>